<dbReference type="AlphaFoldDB" id="A0A6U0TMK0"/>
<feature type="compositionally biased region" description="Basic and acidic residues" evidence="3">
    <location>
        <begin position="342"/>
        <end position="376"/>
    </location>
</feature>
<proteinExistence type="inferred from homology"/>
<dbReference type="InterPro" id="IPR007206">
    <property type="entry name" value="Protein_HGH1_C"/>
</dbReference>
<feature type="domain" description="Protein HGH1 C-terminal" evidence="5">
    <location>
        <begin position="262"/>
        <end position="343"/>
    </location>
</feature>
<dbReference type="InterPro" id="IPR011989">
    <property type="entry name" value="ARM-like"/>
</dbReference>
<comment type="similarity">
    <text evidence="1">Belongs to the HGH1 family.</text>
</comment>
<feature type="compositionally biased region" description="Polar residues" evidence="3">
    <location>
        <begin position="377"/>
        <end position="388"/>
    </location>
</feature>
<evidence type="ECO:0000259" key="4">
    <source>
        <dbReference type="Pfam" id="PF04063"/>
    </source>
</evidence>
<dbReference type="EMBL" id="HBEA01002378">
    <property type="protein sequence ID" value="CAD8252275.1"/>
    <property type="molecule type" value="Transcribed_RNA"/>
</dbReference>
<dbReference type="Gene3D" id="1.25.10.10">
    <property type="entry name" value="Leucine-rich Repeat Variant"/>
    <property type="match status" value="1"/>
</dbReference>
<dbReference type="InterPro" id="IPR000225">
    <property type="entry name" value="Armadillo"/>
</dbReference>
<dbReference type="SMART" id="SM00185">
    <property type="entry name" value="ARM"/>
    <property type="match status" value="2"/>
</dbReference>
<gene>
    <name evidence="6" type="ORF">PPYR1160_LOCUS1766</name>
    <name evidence="7" type="ORF">PPYR1160_LOCUS1767</name>
</gene>
<evidence type="ECO:0000313" key="7">
    <source>
        <dbReference type="EMBL" id="CAD8252275.1"/>
    </source>
</evidence>
<dbReference type="Pfam" id="PF04064">
    <property type="entry name" value="DUF384"/>
    <property type="match status" value="1"/>
</dbReference>
<dbReference type="PANTHER" id="PTHR13387:SF9">
    <property type="entry name" value="PROTEIN HGH1 HOMOLOG"/>
    <property type="match status" value="1"/>
</dbReference>
<feature type="region of interest" description="Disordered" evidence="3">
    <location>
        <begin position="342"/>
        <end position="388"/>
    </location>
</feature>
<dbReference type="InterPro" id="IPR007205">
    <property type="entry name" value="Protein_HGH1_N"/>
</dbReference>
<feature type="region of interest" description="Disordered" evidence="3">
    <location>
        <begin position="294"/>
        <end position="315"/>
    </location>
</feature>
<accession>A0A6U0TMK0</accession>
<reference evidence="7" key="1">
    <citation type="submission" date="2021-01" db="EMBL/GenBank/DDBJ databases">
        <authorList>
            <person name="Corre E."/>
            <person name="Pelletier E."/>
            <person name="Niang G."/>
            <person name="Scheremetjew M."/>
            <person name="Finn R."/>
            <person name="Kale V."/>
            <person name="Holt S."/>
            <person name="Cochrane G."/>
            <person name="Meng A."/>
            <person name="Brown T."/>
            <person name="Cohen L."/>
        </authorList>
    </citation>
    <scope>NUCLEOTIDE SEQUENCE</scope>
    <source>
        <strain evidence="7">CCMP2078</strain>
    </source>
</reference>
<evidence type="ECO:0000313" key="6">
    <source>
        <dbReference type="EMBL" id="CAD8252274.1"/>
    </source>
</evidence>
<sequence length="388" mass="43352">MSERPDARTREAALDVLLKMTATSEGCRLVHEAGGTVASCRALGDDASVDKVALSVLTNLAAADGEGPGAQDMLRRGVVDTVMATLADKKSNTQKEALMLLSNLSRSVHGSERLMQTHVEGLAGLHMRKLLNWYLSSAGDKKDSWDLVAYIIFNVSQIQEGRDFMRRRSTDLLAQILPQLRSDSVLRRRGTAGTIYNLCFEEEDHYWLLNELKIVPHLLYPLCGPEELTLEDKTGMDPVLWIEGEDKERETDEEVIQILLKALLLLCTSRRGREKLRDEKVYIIIRNMDLALTEQEEESKKADGNGDDEQADSGTYVPTIAEQEVGTSDLIYKLVNMLQGDEEYRNRAEADEADKRARDARLEEKSSADAPKHEELQQTGSTSAKDVD</sequence>
<organism evidence="7">
    <name type="scientific">Pinguiococcus pyrenoidosus</name>
    <dbReference type="NCBI Taxonomy" id="172671"/>
    <lineage>
        <taxon>Eukaryota</taxon>
        <taxon>Sar</taxon>
        <taxon>Stramenopiles</taxon>
        <taxon>Ochrophyta</taxon>
        <taxon>Pinguiophyceae</taxon>
        <taxon>Pinguiochrysidales</taxon>
        <taxon>Pinguiochrysidaceae</taxon>
        <taxon>Pinguiococcus</taxon>
    </lineage>
</organism>
<evidence type="ECO:0000256" key="2">
    <source>
        <dbReference type="ARBA" id="ARBA00014076"/>
    </source>
</evidence>
<dbReference type="SUPFAM" id="SSF48371">
    <property type="entry name" value="ARM repeat"/>
    <property type="match status" value="1"/>
</dbReference>
<dbReference type="EMBL" id="HBEA01002377">
    <property type="protein sequence ID" value="CAD8252274.1"/>
    <property type="molecule type" value="Transcribed_RNA"/>
</dbReference>
<evidence type="ECO:0000256" key="1">
    <source>
        <dbReference type="ARBA" id="ARBA00006712"/>
    </source>
</evidence>
<evidence type="ECO:0000256" key="3">
    <source>
        <dbReference type="SAM" id="MobiDB-lite"/>
    </source>
</evidence>
<feature type="domain" description="Protein HGH1 N-terminal" evidence="4">
    <location>
        <begin position="86"/>
        <end position="257"/>
    </location>
</feature>
<name>A0A6U0TMK0_9STRA</name>
<dbReference type="Pfam" id="PF04063">
    <property type="entry name" value="DUF383"/>
    <property type="match status" value="1"/>
</dbReference>
<dbReference type="InterPro" id="IPR039717">
    <property type="entry name" value="Hgh1"/>
</dbReference>
<protein>
    <recommendedName>
        <fullName evidence="2">Protein HGH1 homolog</fullName>
    </recommendedName>
</protein>
<dbReference type="InterPro" id="IPR016024">
    <property type="entry name" value="ARM-type_fold"/>
</dbReference>
<dbReference type="PANTHER" id="PTHR13387">
    <property type="entry name" value="PROTEIN HGH1 HOMOLOG"/>
    <property type="match status" value="1"/>
</dbReference>
<evidence type="ECO:0000259" key="5">
    <source>
        <dbReference type="Pfam" id="PF04064"/>
    </source>
</evidence>